<evidence type="ECO:0000256" key="4">
    <source>
        <dbReference type="ARBA" id="ARBA00022692"/>
    </source>
</evidence>
<dbReference type="InterPro" id="IPR039426">
    <property type="entry name" value="TonB-dep_rcpt-like"/>
</dbReference>
<reference evidence="13 14" key="1">
    <citation type="journal article" date="2014" name="Genome Announc.">
        <title>Complete Genome Sequence of Hyphomicrobium nitrativorans Strain NL23, a Denitrifying Bacterium Isolated from Biofilm of a Methanol-Fed Denitrification System Treating Seawater at the Montreal Biodome.</title>
        <authorList>
            <person name="Martineau C."/>
            <person name="Villeneuve C."/>
            <person name="Mauffrey F."/>
            <person name="Villemur R."/>
        </authorList>
    </citation>
    <scope>NUCLEOTIDE SEQUENCE [LARGE SCALE GENOMIC DNA]</scope>
    <source>
        <strain evidence="13">NL23</strain>
    </source>
</reference>
<accession>V5SE30</accession>
<evidence type="ECO:0000256" key="6">
    <source>
        <dbReference type="ARBA" id="ARBA00023136"/>
    </source>
</evidence>
<dbReference type="InterPro" id="IPR012910">
    <property type="entry name" value="Plug_dom"/>
</dbReference>
<comment type="similarity">
    <text evidence="8 9">Belongs to the TonB-dependent receptor family.</text>
</comment>
<evidence type="ECO:0000313" key="13">
    <source>
        <dbReference type="EMBL" id="AHB48219.1"/>
    </source>
</evidence>
<protein>
    <submittedName>
        <fullName evidence="13">Ligand-gated channel</fullName>
    </submittedName>
</protein>
<keyword evidence="2 8" id="KW-0813">Transport</keyword>
<dbReference type="Pfam" id="PF00593">
    <property type="entry name" value="TonB_dep_Rec_b-barrel"/>
    <property type="match status" value="1"/>
</dbReference>
<dbReference type="SUPFAM" id="SSF56935">
    <property type="entry name" value="Porins"/>
    <property type="match status" value="1"/>
</dbReference>
<dbReference type="OrthoDB" id="9760620at2"/>
<feature type="domain" description="TonB-dependent receptor plug" evidence="12">
    <location>
        <begin position="106"/>
        <end position="216"/>
    </location>
</feature>
<evidence type="ECO:0000256" key="5">
    <source>
        <dbReference type="ARBA" id="ARBA00023077"/>
    </source>
</evidence>
<keyword evidence="5 9" id="KW-0798">TonB box</keyword>
<dbReference type="Proteomes" id="UP000018542">
    <property type="component" value="Chromosome"/>
</dbReference>
<sequence length="776" mass="82677">MSNALNSAVRDARLRGQGNGSSLSGRRIGVTALAALLISSTGVLAQSAAPGTAVDLPAIDVGGATPRPASKQATGGGGAGPGPTAVDTSEGSAGETPVEEAIRKLDAIPGGATVVTNDEMSPKATASLSEMLASVPGVVVQNFFGGNDQPRLQIRGSGLQQNPSERGTLILQDGLPINRADGSYIVGFADPKSAEFAEIYRGYTANRLGATVLGGAINFVSPTGITAPGAEAAVEFGSFGHFGVNVAAGGQEGAFDAHASLSYVQRDGFRVYNESERTNFNLNAGARVNENITTRLFFGYTDLSFDVAGPLSGTMLRQNPKQVCTGPTACTGPNVIRDRPEREAEQFRIGSRTTARYGANLFDVGFGYTYTDDMFRFPVGSGVRETEGGDFTTVLRYAYAPDASRALPLFEITGQYVVGSADRSYLINQRGETGRLFGENELDSTTLSMHAGFNIPLTERLTVSPAIAYSYAKRENDDIFGMARPRYNAATNTYLPAFPFVNTSYDRSYQEWTPSVALNYDLTRDQSVFAALSRSFEPPTHDDLISPVHGSPNSSAGTNPGGAPPAMFATPDLDAQTATTLEGGWKGRTQGLAWSAIAYYSWVDDELLNLRDSFGNSLGAVNADKTTHFGIEIGTAFDITADLSGRVAYTYQDFRFDGDLRHGDNRLAGAPRHIVNAALRYTVMPGLWVEAEVDWLPDDTPVDNANTMFRDSFAVFDLRSAYAITDNLSLFGEVSNIFDEKYASATLIVDVVSNPNQAVFQPGEGRAFIGGVKAKF</sequence>
<keyword evidence="6 8" id="KW-0472">Membrane</keyword>
<evidence type="ECO:0000256" key="3">
    <source>
        <dbReference type="ARBA" id="ARBA00022452"/>
    </source>
</evidence>
<dbReference type="PROSITE" id="PS52016">
    <property type="entry name" value="TONB_DEPENDENT_REC_3"/>
    <property type="match status" value="1"/>
</dbReference>
<dbReference type="GO" id="GO:0044718">
    <property type="term" value="P:siderophore transmembrane transport"/>
    <property type="evidence" value="ECO:0007669"/>
    <property type="project" value="TreeGrafter"/>
</dbReference>
<gene>
    <name evidence="13" type="ORF">W911_07255</name>
</gene>
<evidence type="ECO:0000256" key="9">
    <source>
        <dbReference type="RuleBase" id="RU003357"/>
    </source>
</evidence>
<dbReference type="Pfam" id="PF07715">
    <property type="entry name" value="Plug"/>
    <property type="match status" value="1"/>
</dbReference>
<keyword evidence="14" id="KW-1185">Reference proteome</keyword>
<dbReference type="CDD" id="cd01347">
    <property type="entry name" value="ligand_gated_channel"/>
    <property type="match status" value="1"/>
</dbReference>
<organism evidence="13 14">
    <name type="scientific">Hyphomicrobium nitrativorans NL23</name>
    <dbReference type="NCBI Taxonomy" id="1029756"/>
    <lineage>
        <taxon>Bacteria</taxon>
        <taxon>Pseudomonadati</taxon>
        <taxon>Pseudomonadota</taxon>
        <taxon>Alphaproteobacteria</taxon>
        <taxon>Hyphomicrobiales</taxon>
        <taxon>Hyphomicrobiaceae</taxon>
        <taxon>Hyphomicrobium</taxon>
    </lineage>
</organism>
<dbReference type="Gene3D" id="2.170.130.10">
    <property type="entry name" value="TonB-dependent receptor, plug domain"/>
    <property type="match status" value="1"/>
</dbReference>
<dbReference type="InterPro" id="IPR036942">
    <property type="entry name" value="Beta-barrel_TonB_sf"/>
</dbReference>
<dbReference type="AlphaFoldDB" id="V5SE30"/>
<evidence type="ECO:0000313" key="14">
    <source>
        <dbReference type="Proteomes" id="UP000018542"/>
    </source>
</evidence>
<dbReference type="Gene3D" id="2.40.170.20">
    <property type="entry name" value="TonB-dependent receptor, beta-barrel domain"/>
    <property type="match status" value="1"/>
</dbReference>
<dbReference type="PATRIC" id="fig|1029756.8.peg.1520"/>
<keyword evidence="7 8" id="KW-0998">Cell outer membrane</keyword>
<dbReference type="EMBL" id="CP006912">
    <property type="protein sequence ID" value="AHB48219.1"/>
    <property type="molecule type" value="Genomic_DNA"/>
</dbReference>
<evidence type="ECO:0000256" key="10">
    <source>
        <dbReference type="SAM" id="MobiDB-lite"/>
    </source>
</evidence>
<evidence type="ECO:0000256" key="1">
    <source>
        <dbReference type="ARBA" id="ARBA00004571"/>
    </source>
</evidence>
<feature type="region of interest" description="Disordered" evidence="10">
    <location>
        <begin position="540"/>
        <end position="567"/>
    </location>
</feature>
<dbReference type="HOGENOM" id="CLU_008287_13_1_5"/>
<dbReference type="GO" id="GO:0015344">
    <property type="term" value="F:siderophore uptake transmembrane transporter activity"/>
    <property type="evidence" value="ECO:0007669"/>
    <property type="project" value="TreeGrafter"/>
</dbReference>
<keyword evidence="4 8" id="KW-0812">Transmembrane</keyword>
<dbReference type="KEGG" id="hni:W911_07255"/>
<comment type="subcellular location">
    <subcellularLocation>
        <location evidence="1 8">Cell outer membrane</location>
        <topology evidence="1 8">Multi-pass membrane protein</topology>
    </subcellularLocation>
</comment>
<dbReference type="PANTHER" id="PTHR30069">
    <property type="entry name" value="TONB-DEPENDENT OUTER MEMBRANE RECEPTOR"/>
    <property type="match status" value="1"/>
</dbReference>
<dbReference type="PANTHER" id="PTHR30069:SF28">
    <property type="entry name" value="TONB-DEPENDENT RECEPTOR YNCD-RELATED"/>
    <property type="match status" value="1"/>
</dbReference>
<evidence type="ECO:0000256" key="7">
    <source>
        <dbReference type="ARBA" id="ARBA00023237"/>
    </source>
</evidence>
<feature type="domain" description="TonB-dependent receptor-like beta-barrel" evidence="11">
    <location>
        <begin position="272"/>
        <end position="737"/>
    </location>
</feature>
<evidence type="ECO:0000259" key="12">
    <source>
        <dbReference type="Pfam" id="PF07715"/>
    </source>
</evidence>
<evidence type="ECO:0000256" key="8">
    <source>
        <dbReference type="PROSITE-ProRule" id="PRU01360"/>
    </source>
</evidence>
<dbReference type="InterPro" id="IPR000531">
    <property type="entry name" value="Beta-barrel_TonB"/>
</dbReference>
<dbReference type="RefSeq" id="WP_023786839.1">
    <property type="nucleotide sequence ID" value="NC_022997.1"/>
</dbReference>
<proteinExistence type="inferred from homology"/>
<keyword evidence="3 8" id="KW-1134">Transmembrane beta strand</keyword>
<name>V5SE30_9HYPH</name>
<dbReference type="InterPro" id="IPR037066">
    <property type="entry name" value="Plug_dom_sf"/>
</dbReference>
<evidence type="ECO:0000259" key="11">
    <source>
        <dbReference type="Pfam" id="PF00593"/>
    </source>
</evidence>
<dbReference type="GO" id="GO:0009279">
    <property type="term" value="C:cell outer membrane"/>
    <property type="evidence" value="ECO:0007669"/>
    <property type="project" value="UniProtKB-SubCell"/>
</dbReference>
<dbReference type="STRING" id="1029756.W911_07255"/>
<evidence type="ECO:0000256" key="2">
    <source>
        <dbReference type="ARBA" id="ARBA00022448"/>
    </source>
</evidence>
<feature type="region of interest" description="Disordered" evidence="10">
    <location>
        <begin position="64"/>
        <end position="97"/>
    </location>
</feature>